<dbReference type="Proteomes" id="UP000184073">
    <property type="component" value="Unassembled WGS sequence"/>
</dbReference>
<dbReference type="GeneID" id="63726797"/>
<dbReference type="RefSeq" id="XP_040663109.1">
    <property type="nucleotide sequence ID" value="XM_040811286.1"/>
</dbReference>
<dbReference type="VEuPathDB" id="FungiDB:ASPVEDRAFT_36758"/>
<protein>
    <submittedName>
        <fullName evidence="1">Uncharacterized protein</fullName>
    </submittedName>
</protein>
<feature type="non-terminal residue" evidence="1">
    <location>
        <position position="1"/>
    </location>
</feature>
<evidence type="ECO:0000313" key="1">
    <source>
        <dbReference type="EMBL" id="OJI97346.1"/>
    </source>
</evidence>
<reference evidence="2" key="1">
    <citation type="journal article" date="2017" name="Genome Biol.">
        <title>Comparative genomics reveals high biological diversity and specific adaptations in the industrially and medically important fungal genus Aspergillus.</title>
        <authorList>
            <person name="de Vries R.P."/>
            <person name="Riley R."/>
            <person name="Wiebenga A."/>
            <person name="Aguilar-Osorio G."/>
            <person name="Amillis S."/>
            <person name="Uchima C.A."/>
            <person name="Anderluh G."/>
            <person name="Asadollahi M."/>
            <person name="Askin M."/>
            <person name="Barry K."/>
            <person name="Battaglia E."/>
            <person name="Bayram O."/>
            <person name="Benocci T."/>
            <person name="Braus-Stromeyer S.A."/>
            <person name="Caldana C."/>
            <person name="Canovas D."/>
            <person name="Cerqueira G.C."/>
            <person name="Chen F."/>
            <person name="Chen W."/>
            <person name="Choi C."/>
            <person name="Clum A."/>
            <person name="Dos Santos R.A."/>
            <person name="Damasio A.R."/>
            <person name="Diallinas G."/>
            <person name="Emri T."/>
            <person name="Fekete E."/>
            <person name="Flipphi M."/>
            <person name="Freyberg S."/>
            <person name="Gallo A."/>
            <person name="Gournas C."/>
            <person name="Habgood R."/>
            <person name="Hainaut M."/>
            <person name="Harispe M.L."/>
            <person name="Henrissat B."/>
            <person name="Hilden K.S."/>
            <person name="Hope R."/>
            <person name="Hossain A."/>
            <person name="Karabika E."/>
            <person name="Karaffa L."/>
            <person name="Karanyi Z."/>
            <person name="Krasevec N."/>
            <person name="Kuo A."/>
            <person name="Kusch H."/>
            <person name="LaButti K."/>
            <person name="Lagendijk E.L."/>
            <person name="Lapidus A."/>
            <person name="Levasseur A."/>
            <person name="Lindquist E."/>
            <person name="Lipzen A."/>
            <person name="Logrieco A.F."/>
            <person name="MacCabe A."/>
            <person name="Maekelae M.R."/>
            <person name="Malavazi I."/>
            <person name="Melin P."/>
            <person name="Meyer V."/>
            <person name="Mielnichuk N."/>
            <person name="Miskei M."/>
            <person name="Molnar A.P."/>
            <person name="Mule G."/>
            <person name="Ngan C.Y."/>
            <person name="Orejas M."/>
            <person name="Orosz E."/>
            <person name="Ouedraogo J.P."/>
            <person name="Overkamp K.M."/>
            <person name="Park H.-S."/>
            <person name="Perrone G."/>
            <person name="Piumi F."/>
            <person name="Punt P.J."/>
            <person name="Ram A.F."/>
            <person name="Ramon A."/>
            <person name="Rauscher S."/>
            <person name="Record E."/>
            <person name="Riano-Pachon D.M."/>
            <person name="Robert V."/>
            <person name="Roehrig J."/>
            <person name="Ruller R."/>
            <person name="Salamov A."/>
            <person name="Salih N.S."/>
            <person name="Samson R.A."/>
            <person name="Sandor E."/>
            <person name="Sanguinetti M."/>
            <person name="Schuetze T."/>
            <person name="Sepcic K."/>
            <person name="Shelest E."/>
            <person name="Sherlock G."/>
            <person name="Sophianopoulou V."/>
            <person name="Squina F.M."/>
            <person name="Sun H."/>
            <person name="Susca A."/>
            <person name="Todd R.B."/>
            <person name="Tsang A."/>
            <person name="Unkles S.E."/>
            <person name="van de Wiele N."/>
            <person name="van Rossen-Uffink D."/>
            <person name="Oliveira J.V."/>
            <person name="Vesth T.C."/>
            <person name="Visser J."/>
            <person name="Yu J.-H."/>
            <person name="Zhou M."/>
            <person name="Andersen M.R."/>
            <person name="Archer D.B."/>
            <person name="Baker S.E."/>
            <person name="Benoit I."/>
            <person name="Brakhage A.A."/>
            <person name="Braus G.H."/>
            <person name="Fischer R."/>
            <person name="Frisvad J.C."/>
            <person name="Goldman G.H."/>
            <person name="Houbraken J."/>
            <person name="Oakley B."/>
            <person name="Pocsi I."/>
            <person name="Scazzocchio C."/>
            <person name="Seiboth B."/>
            <person name="vanKuyk P.A."/>
            <person name="Wortman J."/>
            <person name="Dyer P.S."/>
            <person name="Grigoriev I.V."/>
        </authorList>
    </citation>
    <scope>NUCLEOTIDE SEQUENCE [LARGE SCALE GENOMIC DNA]</scope>
    <source>
        <strain evidence="2">CBS 583.65</strain>
    </source>
</reference>
<evidence type="ECO:0000313" key="2">
    <source>
        <dbReference type="Proteomes" id="UP000184073"/>
    </source>
</evidence>
<accession>A0A1L9P790</accession>
<gene>
    <name evidence="1" type="ORF">ASPVEDRAFT_36758</name>
</gene>
<dbReference type="EMBL" id="KV878125">
    <property type="protein sequence ID" value="OJI97346.1"/>
    <property type="molecule type" value="Genomic_DNA"/>
</dbReference>
<sequence length="65" mass="7390">MIHALYLYCFASVFKIWHHNGGIYSPSLDDYSAAAGTYLIWHSFWSIFDAITLIPESSQSAFSLQ</sequence>
<name>A0A1L9P790_ASPVE</name>
<keyword evidence="2" id="KW-1185">Reference proteome</keyword>
<organism evidence="1 2">
    <name type="scientific">Aspergillus versicolor CBS 583.65</name>
    <dbReference type="NCBI Taxonomy" id="1036611"/>
    <lineage>
        <taxon>Eukaryota</taxon>
        <taxon>Fungi</taxon>
        <taxon>Dikarya</taxon>
        <taxon>Ascomycota</taxon>
        <taxon>Pezizomycotina</taxon>
        <taxon>Eurotiomycetes</taxon>
        <taxon>Eurotiomycetidae</taxon>
        <taxon>Eurotiales</taxon>
        <taxon>Aspergillaceae</taxon>
        <taxon>Aspergillus</taxon>
        <taxon>Aspergillus subgen. Nidulantes</taxon>
    </lineage>
</organism>
<proteinExistence type="predicted"/>
<dbReference type="AlphaFoldDB" id="A0A1L9P790"/>